<dbReference type="InterPro" id="IPR043502">
    <property type="entry name" value="DNA/RNA_pol_sf"/>
</dbReference>
<evidence type="ECO:0000256" key="3">
    <source>
        <dbReference type="SAM" id="MobiDB-lite"/>
    </source>
</evidence>
<dbReference type="GO" id="GO:0003676">
    <property type="term" value="F:nucleic acid binding"/>
    <property type="evidence" value="ECO:0007669"/>
    <property type="project" value="InterPro"/>
</dbReference>
<evidence type="ECO:0000256" key="4">
    <source>
        <dbReference type="SAM" id="Phobius"/>
    </source>
</evidence>
<accession>A0A2P4YG22</accession>
<dbReference type="InterPro" id="IPR041577">
    <property type="entry name" value="RT_RNaseH_2"/>
</dbReference>
<keyword evidence="8" id="KW-1185">Reference proteome</keyword>
<feature type="domain" description="Reverse transcriptase/retrotransposon-derived protein RNase H-like" evidence="5">
    <location>
        <begin position="64"/>
        <end position="154"/>
    </location>
</feature>
<dbReference type="Pfam" id="PF17921">
    <property type="entry name" value="Integrase_H2C2"/>
    <property type="match status" value="1"/>
</dbReference>
<evidence type="ECO:0000256" key="1">
    <source>
        <dbReference type="ARBA" id="ARBA00023268"/>
    </source>
</evidence>
<reference evidence="7 8" key="1">
    <citation type="journal article" date="2017" name="Genome Biol. Evol.">
        <title>Phytophthora megakarya and P. palmivora, closely related causal agents of cacao black pod rot, underwent increases in genome sizes and gene numbers by different mechanisms.</title>
        <authorList>
            <person name="Ali S.S."/>
            <person name="Shao J."/>
            <person name="Lary D.J."/>
            <person name="Kronmiller B."/>
            <person name="Shen D."/>
            <person name="Strem M.D."/>
            <person name="Amoako-Attah I."/>
            <person name="Akrofi A.Y."/>
            <person name="Begoude B.A."/>
            <person name="Ten Hoopen G.M."/>
            <person name="Coulibaly K."/>
            <person name="Kebe B.I."/>
            <person name="Melnick R.L."/>
            <person name="Guiltinan M.J."/>
            <person name="Tyler B.M."/>
            <person name="Meinhardt L.W."/>
            <person name="Bailey B.A."/>
        </authorList>
    </citation>
    <scope>NUCLEOTIDE SEQUENCE [LARGE SCALE GENOMIC DNA]</scope>
    <source>
        <strain evidence="8">sbr112.9</strain>
    </source>
</reference>
<dbReference type="Gene3D" id="1.10.340.70">
    <property type="match status" value="1"/>
</dbReference>
<dbReference type="InterPro" id="IPR050951">
    <property type="entry name" value="Retrovirus_Pol_polyprotein"/>
</dbReference>
<dbReference type="AlphaFoldDB" id="A0A2P4YG22"/>
<dbReference type="PANTHER" id="PTHR37984">
    <property type="entry name" value="PROTEIN CBG26694"/>
    <property type="match status" value="1"/>
</dbReference>
<keyword evidence="1" id="KW-0511">Multifunctional enzyme</keyword>
<feature type="coiled-coil region" evidence="2">
    <location>
        <begin position="500"/>
        <end position="535"/>
    </location>
</feature>
<sequence>MWSVYVQCVKYCDVDSCILICRRKTEAIAKYPTPTKRKALLSFMGLAGFIVDSFTISLNLLPEEEGYLHLKLSLQQAPTLKLPDFERPFIVTTDASGHCIDGALSQKYDGADDPIAFYSKKMDRGWPTHGKELLVIKVATEKWRHYLHGRHFDVSIDNSVCSRMLHHTRVSPKMSRFLTHFSQLEFTSHHIKGKANVVPDGLSRPLRDDKDEEEDKEPHLPDVTNTQVNTVDYHFVSPHLAIETKREFQRGYANDPGFKQQWSKGTEEKKLVKYIGLLYFRQKKGETVYRLCVLKSKKLRTDVIMECHDGATSAHTGGRCTYLKAAQWFYWPTMDTNIKDQKKKGLLMPIPTPREYWEVLSMDFITGLPASEGYDAIFVIVDKLFKRPKYAPTYSTSDAKDTANGFFDVVVRHHGLPKKFLSDFWKSLVKLCWKMHLDVWCRITVDDWMKHLGTIEFAHSTLVNASTKMTPFKVDVGRKVSNLLTERMKELVYSESDGILEEFAKNVARERQEVVEQAQEKLKHAQERQKEYYDRKRRQVVFKKATWYYSIRRTYR</sequence>
<keyword evidence="4" id="KW-1133">Transmembrane helix</keyword>
<dbReference type="InterPro" id="IPR036397">
    <property type="entry name" value="RNaseH_sf"/>
</dbReference>
<feature type="domain" description="Integrase zinc-binding" evidence="6">
    <location>
        <begin position="297"/>
        <end position="340"/>
    </location>
</feature>
<dbReference type="GO" id="GO:0003824">
    <property type="term" value="F:catalytic activity"/>
    <property type="evidence" value="ECO:0007669"/>
    <property type="project" value="UniProtKB-KW"/>
</dbReference>
<dbReference type="EMBL" id="NCKW01003408">
    <property type="protein sequence ID" value="POM76649.1"/>
    <property type="molecule type" value="Genomic_DNA"/>
</dbReference>
<dbReference type="InterPro" id="IPR041588">
    <property type="entry name" value="Integrase_H2C2"/>
</dbReference>
<dbReference type="InterPro" id="IPR012337">
    <property type="entry name" value="RNaseH-like_sf"/>
</dbReference>
<keyword evidence="4" id="KW-0812">Transmembrane</keyword>
<name>A0A2P4YG22_9STRA</name>
<keyword evidence="4" id="KW-0472">Membrane</keyword>
<evidence type="ECO:0000259" key="5">
    <source>
        <dbReference type="Pfam" id="PF17919"/>
    </source>
</evidence>
<evidence type="ECO:0000259" key="6">
    <source>
        <dbReference type="Pfam" id="PF17921"/>
    </source>
</evidence>
<gene>
    <name evidence="7" type="ORF">PHPALM_6090</name>
</gene>
<keyword evidence="2" id="KW-0175">Coiled coil</keyword>
<evidence type="ECO:0000256" key="2">
    <source>
        <dbReference type="SAM" id="Coils"/>
    </source>
</evidence>
<protein>
    <submittedName>
        <fullName evidence="7">Polyprotein</fullName>
    </submittedName>
</protein>
<organism evidence="7 8">
    <name type="scientific">Phytophthora palmivora</name>
    <dbReference type="NCBI Taxonomy" id="4796"/>
    <lineage>
        <taxon>Eukaryota</taxon>
        <taxon>Sar</taxon>
        <taxon>Stramenopiles</taxon>
        <taxon>Oomycota</taxon>
        <taxon>Peronosporomycetes</taxon>
        <taxon>Peronosporales</taxon>
        <taxon>Peronosporaceae</taxon>
        <taxon>Phytophthora</taxon>
    </lineage>
</organism>
<proteinExistence type="predicted"/>
<dbReference type="CDD" id="cd09274">
    <property type="entry name" value="RNase_HI_RT_Ty3"/>
    <property type="match status" value="1"/>
</dbReference>
<dbReference type="PANTHER" id="PTHR37984:SF5">
    <property type="entry name" value="PROTEIN NYNRIN-LIKE"/>
    <property type="match status" value="1"/>
</dbReference>
<comment type="caution">
    <text evidence="7">The sequence shown here is derived from an EMBL/GenBank/DDBJ whole genome shotgun (WGS) entry which is preliminary data.</text>
</comment>
<feature type="region of interest" description="Disordered" evidence="3">
    <location>
        <begin position="196"/>
        <end position="223"/>
    </location>
</feature>
<dbReference type="SUPFAM" id="SSF56672">
    <property type="entry name" value="DNA/RNA polymerases"/>
    <property type="match status" value="1"/>
</dbReference>
<dbReference type="Pfam" id="PF17919">
    <property type="entry name" value="RT_RNaseH_2"/>
    <property type="match status" value="1"/>
</dbReference>
<feature type="transmembrane region" description="Helical" evidence="4">
    <location>
        <begin position="40"/>
        <end position="61"/>
    </location>
</feature>
<dbReference type="Proteomes" id="UP000237271">
    <property type="component" value="Unassembled WGS sequence"/>
</dbReference>
<dbReference type="SUPFAM" id="SSF53098">
    <property type="entry name" value="Ribonuclease H-like"/>
    <property type="match status" value="1"/>
</dbReference>
<dbReference type="Gene3D" id="3.30.420.10">
    <property type="entry name" value="Ribonuclease H-like superfamily/Ribonuclease H"/>
    <property type="match status" value="1"/>
</dbReference>
<evidence type="ECO:0000313" key="7">
    <source>
        <dbReference type="EMBL" id="POM76649.1"/>
    </source>
</evidence>
<evidence type="ECO:0000313" key="8">
    <source>
        <dbReference type="Proteomes" id="UP000237271"/>
    </source>
</evidence>
<dbReference type="Gene3D" id="3.10.20.370">
    <property type="match status" value="1"/>
</dbReference>
<dbReference type="OrthoDB" id="163970at2759"/>